<gene>
    <name evidence="2" type="ORF">Scani_07200</name>
</gene>
<name>A0A640S1B4_9ACTN</name>
<feature type="compositionally biased region" description="Low complexity" evidence="1">
    <location>
        <begin position="1"/>
        <end position="12"/>
    </location>
</feature>
<dbReference type="EMBL" id="BLIN01000002">
    <property type="protein sequence ID" value="GFE04452.1"/>
    <property type="molecule type" value="Genomic_DNA"/>
</dbReference>
<feature type="compositionally biased region" description="Basic and acidic residues" evidence="1">
    <location>
        <begin position="13"/>
        <end position="26"/>
    </location>
</feature>
<protein>
    <submittedName>
        <fullName evidence="2">Uncharacterized protein</fullName>
    </submittedName>
</protein>
<dbReference type="Proteomes" id="UP000435837">
    <property type="component" value="Unassembled WGS sequence"/>
</dbReference>
<feature type="compositionally biased region" description="Low complexity" evidence="1">
    <location>
        <begin position="30"/>
        <end position="47"/>
    </location>
</feature>
<comment type="caution">
    <text evidence="2">The sequence shown here is derived from an EMBL/GenBank/DDBJ whole genome shotgun (WGS) entry which is preliminary data.</text>
</comment>
<evidence type="ECO:0000313" key="2">
    <source>
        <dbReference type="EMBL" id="GFE04452.1"/>
    </source>
</evidence>
<dbReference type="AlphaFoldDB" id="A0A640S1B4"/>
<reference evidence="2 3" key="1">
    <citation type="submission" date="2019-12" db="EMBL/GenBank/DDBJ databases">
        <title>Whole genome shotgun sequence of Streptomyces caniferus NBRC 15389.</title>
        <authorList>
            <person name="Ichikawa N."/>
            <person name="Kimura A."/>
            <person name="Kitahashi Y."/>
            <person name="Komaki H."/>
            <person name="Tamura T."/>
        </authorList>
    </citation>
    <scope>NUCLEOTIDE SEQUENCE [LARGE SCALE GENOMIC DNA]</scope>
    <source>
        <strain evidence="2 3">NBRC 15389</strain>
    </source>
</reference>
<organism evidence="2 3">
    <name type="scientific">Streptomyces caniferus</name>
    <dbReference type="NCBI Taxonomy" id="285557"/>
    <lineage>
        <taxon>Bacteria</taxon>
        <taxon>Bacillati</taxon>
        <taxon>Actinomycetota</taxon>
        <taxon>Actinomycetes</taxon>
        <taxon>Kitasatosporales</taxon>
        <taxon>Streptomycetaceae</taxon>
        <taxon>Streptomyces</taxon>
    </lineage>
</organism>
<evidence type="ECO:0000256" key="1">
    <source>
        <dbReference type="SAM" id="MobiDB-lite"/>
    </source>
</evidence>
<evidence type="ECO:0000313" key="3">
    <source>
        <dbReference type="Proteomes" id="UP000435837"/>
    </source>
</evidence>
<feature type="compositionally biased region" description="Basic and acidic residues" evidence="1">
    <location>
        <begin position="62"/>
        <end position="75"/>
    </location>
</feature>
<accession>A0A640S1B4</accession>
<feature type="region of interest" description="Disordered" evidence="1">
    <location>
        <begin position="1"/>
        <end position="101"/>
    </location>
</feature>
<feature type="compositionally biased region" description="Low complexity" evidence="1">
    <location>
        <begin position="91"/>
        <end position="101"/>
    </location>
</feature>
<sequence length="101" mass="9942">MPAEPAEATARAEATERAETARDRPAEFVPEGAPGASGTTGESGATAVSGDPAVPTTESTDPAERSVPVRDRPDPAADSSSGPPVHDGPDAPEAGAPEPGT</sequence>
<proteinExistence type="predicted"/>